<evidence type="ECO:0000313" key="2">
    <source>
        <dbReference type="EMBL" id="CCE34681.1"/>
    </source>
</evidence>
<dbReference type="EMBL" id="CAGA01000103">
    <property type="protein sequence ID" value="CCE34681.1"/>
    <property type="molecule type" value="Genomic_DNA"/>
</dbReference>
<name>M1W6J0_CLAP2</name>
<dbReference type="HOGENOM" id="CLU_708216_0_0_1"/>
<evidence type="ECO:0000313" key="3">
    <source>
        <dbReference type="Proteomes" id="UP000016801"/>
    </source>
</evidence>
<sequence>MQESDIDDALLSAFDSLAITQTAADPTSLQSPPPASVMADTTNTAGTAGPVASNDPPASSATPPKHLFSGYPTWDGEADSFENWLLTVNARLRDPGMQTYLGTPCHVCTSLFARIPPSRQSECSEYIRSRIPDGADDGTPLLPFIVLDFIEVLKTAFLPKDIASRALQRVYSIRQGPAQPLALFMGEFLSWCNRAGSLAPVGKSRIQTNKMALNFTIRDAAATRGYASDTDFEVYSKALLQLATEREQMPQFLGMKGSKTSLYIDVHNIATYVSLSGAPVPAQAPAPSPVPVPSLPAPRMDRDGDTVMGGVNAVSTATDVATQIAALASQIAALQSSASGRRNNSSTDTRPYPPAVSSDVRQLRLANKRCERCDANPSHRWSDCRYRNFQSAPTVPGARRTNVNNLAAASGNA</sequence>
<feature type="region of interest" description="Disordered" evidence="1">
    <location>
        <begin position="335"/>
        <end position="359"/>
    </location>
</feature>
<dbReference type="Proteomes" id="UP000016801">
    <property type="component" value="Unassembled WGS sequence"/>
</dbReference>
<feature type="region of interest" description="Disordered" evidence="1">
    <location>
        <begin position="24"/>
        <end position="66"/>
    </location>
</feature>
<proteinExistence type="predicted"/>
<keyword evidence="3" id="KW-1185">Reference proteome</keyword>
<accession>M1W6J0</accession>
<evidence type="ECO:0000256" key="1">
    <source>
        <dbReference type="SAM" id="MobiDB-lite"/>
    </source>
</evidence>
<dbReference type="AlphaFoldDB" id="M1W6J0"/>
<comment type="caution">
    <text evidence="2">The sequence shown here is derived from an EMBL/GenBank/DDBJ whole genome shotgun (WGS) entry which is preliminary data.</text>
</comment>
<dbReference type="OrthoDB" id="5494681at2759"/>
<gene>
    <name evidence="2" type="ORF">CPUR_08616</name>
</gene>
<protein>
    <submittedName>
        <fullName evidence="2">Uncharacterized protein</fullName>
    </submittedName>
</protein>
<organism evidence="2 3">
    <name type="scientific">Claviceps purpurea (strain 20.1)</name>
    <name type="common">Ergot fungus</name>
    <name type="synonym">Sphacelia segetum</name>
    <dbReference type="NCBI Taxonomy" id="1111077"/>
    <lineage>
        <taxon>Eukaryota</taxon>
        <taxon>Fungi</taxon>
        <taxon>Dikarya</taxon>
        <taxon>Ascomycota</taxon>
        <taxon>Pezizomycotina</taxon>
        <taxon>Sordariomycetes</taxon>
        <taxon>Hypocreomycetidae</taxon>
        <taxon>Hypocreales</taxon>
        <taxon>Clavicipitaceae</taxon>
        <taxon>Claviceps</taxon>
    </lineage>
</organism>
<feature type="compositionally biased region" description="Polar residues" evidence="1">
    <location>
        <begin position="340"/>
        <end position="349"/>
    </location>
</feature>
<dbReference type="VEuPathDB" id="FungiDB:CPUR_08616"/>
<reference evidence="2 3" key="1">
    <citation type="journal article" date="2013" name="PLoS Genet.">
        <title>Plant-symbiotic fungi as chemical engineers: Multi-genome analysis of the Clavicipitaceae reveals dynamics of alkaloid loci.</title>
        <authorList>
            <person name="Schardl C.L."/>
            <person name="Young C.A."/>
            <person name="Hesse U."/>
            <person name="Amyotte S.G."/>
            <person name="Andreeva K."/>
            <person name="Calie P.J."/>
            <person name="Fleetwood D.J."/>
            <person name="Haws D.C."/>
            <person name="Moore N."/>
            <person name="Oeser B."/>
            <person name="Panaccione D.G."/>
            <person name="Schweri K.K."/>
            <person name="Voisey C.R."/>
            <person name="Farman M.L."/>
            <person name="Jaromczyk J.W."/>
            <person name="Roe B.A."/>
            <person name="O'Sullivan D.M."/>
            <person name="Scott B."/>
            <person name="Tudzynski P."/>
            <person name="An Z."/>
            <person name="Arnaoudova E.G."/>
            <person name="Bullock C.T."/>
            <person name="Charlton N.D."/>
            <person name="Chen L."/>
            <person name="Cox M."/>
            <person name="Dinkins R.D."/>
            <person name="Florea S."/>
            <person name="Glenn A.E."/>
            <person name="Gordon A."/>
            <person name="Gueldener U."/>
            <person name="Harris D.R."/>
            <person name="Hollin W."/>
            <person name="Jaromczyk J."/>
            <person name="Johnson R.D."/>
            <person name="Khan A.K."/>
            <person name="Leistner E."/>
            <person name="Leuchtmann A."/>
            <person name="Li C."/>
            <person name="Liu J."/>
            <person name="Liu J."/>
            <person name="Liu M."/>
            <person name="Mace W."/>
            <person name="Machado C."/>
            <person name="Nagabhyru P."/>
            <person name="Pan J."/>
            <person name="Schmid J."/>
            <person name="Sugawara K."/>
            <person name="Steiner U."/>
            <person name="Takach J.E."/>
            <person name="Tanaka E."/>
            <person name="Webb J.S."/>
            <person name="Wilson E.V."/>
            <person name="Wiseman J.L."/>
            <person name="Yoshida R."/>
            <person name="Zeng Z."/>
        </authorList>
    </citation>
    <scope>NUCLEOTIDE SEQUENCE [LARGE SCALE GENOMIC DNA]</scope>
    <source>
        <strain evidence="2 3">20.1</strain>
    </source>
</reference>